<accession>A0ABV2PTJ0</accession>
<dbReference type="Pfam" id="PF01650">
    <property type="entry name" value="Peptidase_C13"/>
    <property type="match status" value="1"/>
</dbReference>
<name>A0ABV2PTJ0_9GAMM</name>
<dbReference type="RefSeq" id="WP_354546913.1">
    <property type="nucleotide sequence ID" value="NZ_JBEPSD010000001.1"/>
</dbReference>
<evidence type="ECO:0000313" key="3">
    <source>
        <dbReference type="Proteomes" id="UP001549251"/>
    </source>
</evidence>
<dbReference type="Proteomes" id="UP001549251">
    <property type="component" value="Unassembled WGS sequence"/>
</dbReference>
<reference evidence="2 3" key="1">
    <citation type="submission" date="2024-06" db="EMBL/GenBank/DDBJ databases">
        <title>Sorghum-associated microbial communities from plants grown in Nebraska, USA.</title>
        <authorList>
            <person name="Schachtman D."/>
        </authorList>
    </citation>
    <scope>NUCLEOTIDE SEQUENCE [LARGE SCALE GENOMIC DNA]</scope>
    <source>
        <strain evidence="2 3">1757</strain>
    </source>
</reference>
<sequence>MRSVLTVLLAFAAGVLLAMWWPGHPMMRSTIGHPAPAASVDVEPDTALDSDAEVDNWPSRAPTPEQVLYAQPRMMRDALAELGPRVPGKPNLYLLVFAGDGSEDVFRNEAEYAARLFAQRFGATTHSLVLENNPASLATRPLASWSNLETALEGLGKVMQPDQDILLLYLTSHGSEDHSLLVDMDPLPLDQLGASDLAGILSMHPFKWKVVVVNACYSGGFVPPLRGPGTLVLTAARSDRSSFGCGSDSDITYFGKAWLVDALNRTPDFIEAFKQASGEISQWEQKDKLTPSEPQIDIGSGIAGQLASWRKGITPGPKLPFKPATPAGSASVATPR</sequence>
<protein>
    <recommendedName>
        <fullName evidence="4">Peptidase C13</fullName>
    </recommendedName>
</protein>
<feature type="region of interest" description="Disordered" evidence="1">
    <location>
        <begin position="310"/>
        <end position="336"/>
    </location>
</feature>
<gene>
    <name evidence="2" type="ORF">ABIE04_000397</name>
</gene>
<keyword evidence="3" id="KW-1185">Reference proteome</keyword>
<dbReference type="InterPro" id="IPR001096">
    <property type="entry name" value="Peptidase_C13"/>
</dbReference>
<organism evidence="2 3">
    <name type="scientific">Rhodanobacter soli</name>
    <dbReference type="NCBI Taxonomy" id="590609"/>
    <lineage>
        <taxon>Bacteria</taxon>
        <taxon>Pseudomonadati</taxon>
        <taxon>Pseudomonadota</taxon>
        <taxon>Gammaproteobacteria</taxon>
        <taxon>Lysobacterales</taxon>
        <taxon>Rhodanobacteraceae</taxon>
        <taxon>Rhodanobacter</taxon>
    </lineage>
</organism>
<evidence type="ECO:0000313" key="2">
    <source>
        <dbReference type="EMBL" id="MET4568070.1"/>
    </source>
</evidence>
<dbReference type="Gene3D" id="3.40.50.1460">
    <property type="match status" value="1"/>
</dbReference>
<evidence type="ECO:0008006" key="4">
    <source>
        <dbReference type="Google" id="ProtNLM"/>
    </source>
</evidence>
<dbReference type="SUPFAM" id="SSF52129">
    <property type="entry name" value="Caspase-like"/>
    <property type="match status" value="1"/>
</dbReference>
<evidence type="ECO:0000256" key="1">
    <source>
        <dbReference type="SAM" id="MobiDB-lite"/>
    </source>
</evidence>
<comment type="caution">
    <text evidence="2">The sequence shown here is derived from an EMBL/GenBank/DDBJ whole genome shotgun (WGS) entry which is preliminary data.</text>
</comment>
<dbReference type="InterPro" id="IPR029030">
    <property type="entry name" value="Caspase-like_dom_sf"/>
</dbReference>
<dbReference type="EMBL" id="JBEPSD010000001">
    <property type="protein sequence ID" value="MET4568070.1"/>
    <property type="molecule type" value="Genomic_DNA"/>
</dbReference>
<proteinExistence type="predicted"/>